<dbReference type="RefSeq" id="WP_210810093.1">
    <property type="nucleotide sequence ID" value="NZ_JAGQDG010000006.1"/>
</dbReference>
<gene>
    <name evidence="1" type="ORF">KAK11_15345</name>
</gene>
<organism evidence="1 2">
    <name type="scientific">Ideonella paludis</name>
    <dbReference type="NCBI Taxonomy" id="1233411"/>
    <lineage>
        <taxon>Bacteria</taxon>
        <taxon>Pseudomonadati</taxon>
        <taxon>Pseudomonadota</taxon>
        <taxon>Betaproteobacteria</taxon>
        <taxon>Burkholderiales</taxon>
        <taxon>Sphaerotilaceae</taxon>
        <taxon>Ideonella</taxon>
    </lineage>
</organism>
<dbReference type="EMBL" id="JAGQDG010000006">
    <property type="protein sequence ID" value="MBQ0936707.1"/>
    <property type="molecule type" value="Genomic_DNA"/>
</dbReference>
<sequence length="146" mass="15988">MAGVVYRFDNGPVLRHMGRLALLGRQHFAAARREIGETMLANVQDALHEQKLFDGQPMPQSKAAIARKGKTLIAKGHLRDSYVYQLTADGVEVGSNRVYAAIHHFGGKAGRGLRVTLPARPVLGMTEATERQIGDYLVAEIRKAQA</sequence>
<protein>
    <submittedName>
        <fullName evidence="1">Phage virion morphogenesis protein</fullName>
    </submittedName>
</protein>
<dbReference type="Pfam" id="PF05069">
    <property type="entry name" value="Phage_tail_S"/>
    <property type="match status" value="1"/>
</dbReference>
<evidence type="ECO:0000313" key="1">
    <source>
        <dbReference type="EMBL" id="MBQ0936707.1"/>
    </source>
</evidence>
<proteinExistence type="predicted"/>
<evidence type="ECO:0000313" key="2">
    <source>
        <dbReference type="Proteomes" id="UP000672097"/>
    </source>
</evidence>
<dbReference type="InterPro" id="IPR006522">
    <property type="entry name" value="Phage_virion_morphogenesis"/>
</dbReference>
<reference evidence="1 2" key="1">
    <citation type="submission" date="2021-04" db="EMBL/GenBank/DDBJ databases">
        <title>The genome sequence of type strain Ideonella paludis KCTC 32238.</title>
        <authorList>
            <person name="Liu Y."/>
        </authorList>
    </citation>
    <scope>NUCLEOTIDE SEQUENCE [LARGE SCALE GENOMIC DNA]</scope>
    <source>
        <strain evidence="1 2">KCTC 32238</strain>
    </source>
</reference>
<name>A0ABS5DZZ1_9BURK</name>
<dbReference type="NCBIfam" id="TIGR01635">
    <property type="entry name" value="tail_comp_S"/>
    <property type="match status" value="1"/>
</dbReference>
<comment type="caution">
    <text evidence="1">The sequence shown here is derived from an EMBL/GenBank/DDBJ whole genome shotgun (WGS) entry which is preliminary data.</text>
</comment>
<keyword evidence="2" id="KW-1185">Reference proteome</keyword>
<accession>A0ABS5DZZ1</accession>
<dbReference type="Proteomes" id="UP000672097">
    <property type="component" value="Unassembled WGS sequence"/>
</dbReference>